<dbReference type="PANTHER" id="PTHR40547:SF1">
    <property type="entry name" value="SLL0298 PROTEIN"/>
    <property type="match status" value="1"/>
</dbReference>
<evidence type="ECO:0000313" key="3">
    <source>
        <dbReference type="EMBL" id="SDL08577.1"/>
    </source>
</evidence>
<gene>
    <name evidence="3" type="ORF">SAMN04487971_10650</name>
</gene>
<protein>
    <recommendedName>
        <fullName evidence="2">DUF2062 domain-containing protein</fullName>
    </recommendedName>
</protein>
<evidence type="ECO:0000259" key="2">
    <source>
        <dbReference type="Pfam" id="PF09835"/>
    </source>
</evidence>
<feature type="transmembrane region" description="Helical" evidence="1">
    <location>
        <begin position="106"/>
        <end position="126"/>
    </location>
</feature>
<keyword evidence="1" id="KW-0472">Membrane</keyword>
<organism evidence="3 4">
    <name type="scientific">Paracoccus chinensis</name>
    <dbReference type="NCBI Taxonomy" id="525640"/>
    <lineage>
        <taxon>Bacteria</taxon>
        <taxon>Pseudomonadati</taxon>
        <taxon>Pseudomonadota</taxon>
        <taxon>Alphaproteobacteria</taxon>
        <taxon>Rhodobacterales</taxon>
        <taxon>Paracoccaceae</taxon>
        <taxon>Paracoccus</taxon>
    </lineage>
</organism>
<keyword evidence="1" id="KW-0812">Transmembrane</keyword>
<dbReference type="RefSeq" id="WP_090754563.1">
    <property type="nucleotide sequence ID" value="NZ_FNGE01000006.1"/>
</dbReference>
<dbReference type="Pfam" id="PF09835">
    <property type="entry name" value="DUF2062"/>
    <property type="match status" value="1"/>
</dbReference>
<dbReference type="Proteomes" id="UP000199555">
    <property type="component" value="Unassembled WGS sequence"/>
</dbReference>
<accession>A0A1G9H6J4</accession>
<dbReference type="EMBL" id="FNGE01000006">
    <property type="protein sequence ID" value="SDL08577.1"/>
    <property type="molecule type" value="Genomic_DNA"/>
</dbReference>
<dbReference type="STRING" id="525640.SAMN04487971_10650"/>
<evidence type="ECO:0000313" key="4">
    <source>
        <dbReference type="Proteomes" id="UP000199555"/>
    </source>
</evidence>
<dbReference type="InterPro" id="IPR018639">
    <property type="entry name" value="DUF2062"/>
</dbReference>
<feature type="domain" description="DUF2062" evidence="2">
    <location>
        <begin position="25"/>
        <end position="190"/>
    </location>
</feature>
<dbReference type="AlphaFoldDB" id="A0A1G9H6J4"/>
<proteinExistence type="predicted"/>
<sequence length="207" mass="22902">MFKRKPRSYSQMLGDFVYPRGGWSRAAQYVAHRMGRLPDQPHRIARGFAAGTFINFTPLFGFHLLGALALAWVLRGNLLAAVLGTFIGNPVTIPFMAMISMALGRWMLGVEGSMAPAAILGSFTSAGRQLTHNFMAIFDGRVAQWDQLQTFFHAIFLPYLVGSIIPGVISALIAHYLTVRVVEGYQRHRAARLARRAVGQVRKDRGA</sequence>
<name>A0A1G9H6J4_9RHOB</name>
<reference evidence="4" key="1">
    <citation type="submission" date="2016-10" db="EMBL/GenBank/DDBJ databases">
        <authorList>
            <person name="Varghese N."/>
            <person name="Submissions S."/>
        </authorList>
    </citation>
    <scope>NUCLEOTIDE SEQUENCE [LARGE SCALE GENOMIC DNA]</scope>
    <source>
        <strain evidence="4">CGMCC 1.7655</strain>
    </source>
</reference>
<keyword evidence="4" id="KW-1185">Reference proteome</keyword>
<feature type="transmembrane region" description="Helical" evidence="1">
    <location>
        <begin position="78"/>
        <end position="99"/>
    </location>
</feature>
<feature type="transmembrane region" description="Helical" evidence="1">
    <location>
        <begin position="48"/>
        <end position="72"/>
    </location>
</feature>
<feature type="transmembrane region" description="Helical" evidence="1">
    <location>
        <begin position="156"/>
        <end position="179"/>
    </location>
</feature>
<dbReference type="OrthoDB" id="7360463at2"/>
<dbReference type="PANTHER" id="PTHR40547">
    <property type="entry name" value="SLL0298 PROTEIN"/>
    <property type="match status" value="1"/>
</dbReference>
<keyword evidence="1" id="KW-1133">Transmembrane helix</keyword>
<evidence type="ECO:0000256" key="1">
    <source>
        <dbReference type="SAM" id="Phobius"/>
    </source>
</evidence>